<keyword evidence="1" id="KW-0175">Coiled coil</keyword>
<reference evidence="2" key="1">
    <citation type="journal article" date="2014" name="Front. Microbiol.">
        <title>High frequency of phylogenetically diverse reductive dehalogenase-homologous genes in deep subseafloor sedimentary metagenomes.</title>
        <authorList>
            <person name="Kawai M."/>
            <person name="Futagami T."/>
            <person name="Toyoda A."/>
            <person name="Takaki Y."/>
            <person name="Nishi S."/>
            <person name="Hori S."/>
            <person name="Arai W."/>
            <person name="Tsubouchi T."/>
            <person name="Morono Y."/>
            <person name="Uchiyama I."/>
            <person name="Ito T."/>
            <person name="Fujiyama A."/>
            <person name="Inagaki F."/>
            <person name="Takami H."/>
        </authorList>
    </citation>
    <scope>NUCLEOTIDE SEQUENCE</scope>
    <source>
        <strain evidence="2">Expedition CK06-06</strain>
    </source>
</reference>
<proteinExistence type="predicted"/>
<dbReference type="AlphaFoldDB" id="X1CT41"/>
<name>X1CT41_9ZZZZ</name>
<feature type="non-terminal residue" evidence="2">
    <location>
        <position position="1"/>
    </location>
</feature>
<protein>
    <submittedName>
        <fullName evidence="2">Uncharacterized protein</fullName>
    </submittedName>
</protein>
<comment type="caution">
    <text evidence="2">The sequence shown here is derived from an EMBL/GenBank/DDBJ whole genome shotgun (WGS) entry which is preliminary data.</text>
</comment>
<sequence>TETERAFEEAAEPEAVLTEVQEAELNTMSYPQIHDQQSYLAANNELKQIVERLKAEVDAFVRLAGTYGNEKSGLSTNIDLRCGDIPDIVRAIDAADFHQRRTAAGLPAQSRAYQRRY</sequence>
<feature type="coiled-coil region" evidence="1">
    <location>
        <begin position="36"/>
        <end position="63"/>
    </location>
</feature>
<evidence type="ECO:0000256" key="1">
    <source>
        <dbReference type="SAM" id="Coils"/>
    </source>
</evidence>
<gene>
    <name evidence="2" type="ORF">S01H4_39033</name>
</gene>
<accession>X1CT41</accession>
<organism evidence="2">
    <name type="scientific">marine sediment metagenome</name>
    <dbReference type="NCBI Taxonomy" id="412755"/>
    <lineage>
        <taxon>unclassified sequences</taxon>
        <taxon>metagenomes</taxon>
        <taxon>ecological metagenomes</taxon>
    </lineage>
</organism>
<evidence type="ECO:0000313" key="2">
    <source>
        <dbReference type="EMBL" id="GAG96137.1"/>
    </source>
</evidence>
<dbReference type="EMBL" id="BART01021100">
    <property type="protein sequence ID" value="GAG96137.1"/>
    <property type="molecule type" value="Genomic_DNA"/>
</dbReference>